<gene>
    <name evidence="2" type="ORF">PCOS0759_LOCUS8053</name>
</gene>
<dbReference type="GO" id="GO:0006120">
    <property type="term" value="P:mitochondrial electron transport, NADH to ubiquinone"/>
    <property type="evidence" value="ECO:0007669"/>
    <property type="project" value="TreeGrafter"/>
</dbReference>
<sequence>MSKQMKGALIIIEGNISAGKTTLVKKLGDLLEARTYIEPALDNPYLERFYKDPKKFALTMQVYLLQRRFLSYIEALKLCLQKDEIVLLDRSIFSDYVFAVKNYRDGNISKRGFEYYLSLREKMLEHLPVPHATLYLDVPAQICHDRILHMRCRECESGIPLEYLAGLEDAYKEMLQDMKAVGSEVLVENWTNFGSVEHIAGKLEEALKKAHKTHEKAYDMARILLDSTEKVQERMLLDYTLDGEMHFDSSAPSAQEVYDGSTQALRVL</sequence>
<name>A0A7S1PIP5_9EUKA</name>
<organism evidence="2">
    <name type="scientific">Percolomonas cosmopolitus</name>
    <dbReference type="NCBI Taxonomy" id="63605"/>
    <lineage>
        <taxon>Eukaryota</taxon>
        <taxon>Discoba</taxon>
        <taxon>Heterolobosea</taxon>
        <taxon>Tetramitia</taxon>
        <taxon>Eutetramitia</taxon>
        <taxon>Percolomonadidae</taxon>
        <taxon>Percolomonas</taxon>
    </lineage>
</organism>
<dbReference type="GO" id="GO:0005739">
    <property type="term" value="C:mitochondrion"/>
    <property type="evidence" value="ECO:0007669"/>
    <property type="project" value="GOC"/>
</dbReference>
<feature type="domain" description="Deoxynucleoside kinase" evidence="1">
    <location>
        <begin position="10"/>
        <end position="192"/>
    </location>
</feature>
<dbReference type="SUPFAM" id="SSF52540">
    <property type="entry name" value="P-loop containing nucleoside triphosphate hydrolases"/>
    <property type="match status" value="1"/>
</dbReference>
<dbReference type="EMBL" id="HBGD01009810">
    <property type="protein sequence ID" value="CAD9084799.1"/>
    <property type="molecule type" value="Transcribed_RNA"/>
</dbReference>
<dbReference type="InterPro" id="IPR050566">
    <property type="entry name" value="Deoxyribonucleoside_kinase"/>
</dbReference>
<evidence type="ECO:0000313" key="2">
    <source>
        <dbReference type="EMBL" id="CAD9084799.1"/>
    </source>
</evidence>
<protein>
    <recommendedName>
        <fullName evidence="1">Deoxynucleoside kinase domain-containing protein</fullName>
    </recommendedName>
</protein>
<accession>A0A7S1PIP5</accession>
<reference evidence="2" key="1">
    <citation type="submission" date="2021-01" db="EMBL/GenBank/DDBJ databases">
        <authorList>
            <person name="Corre E."/>
            <person name="Pelletier E."/>
            <person name="Niang G."/>
            <person name="Scheremetjew M."/>
            <person name="Finn R."/>
            <person name="Kale V."/>
            <person name="Holt S."/>
            <person name="Cochrane G."/>
            <person name="Meng A."/>
            <person name="Brown T."/>
            <person name="Cohen L."/>
        </authorList>
    </citation>
    <scope>NUCLEOTIDE SEQUENCE</scope>
    <source>
        <strain evidence="2">WS</strain>
    </source>
</reference>
<dbReference type="AlphaFoldDB" id="A0A7S1PIP5"/>
<dbReference type="CDD" id="cd01673">
    <property type="entry name" value="dNK"/>
    <property type="match status" value="1"/>
</dbReference>
<dbReference type="PANTHER" id="PTHR10513:SF15">
    <property type="entry name" value="NADH DEHYDROGENASE [UBIQUINONE] 1 ALPHA SUBCOMPLEX SUBUNIT 10, MITOCHONDRIAL"/>
    <property type="match status" value="1"/>
</dbReference>
<dbReference type="PANTHER" id="PTHR10513">
    <property type="entry name" value="DEOXYNUCLEOSIDE KINASE"/>
    <property type="match status" value="1"/>
</dbReference>
<dbReference type="InterPro" id="IPR031314">
    <property type="entry name" value="DNK_dom"/>
</dbReference>
<proteinExistence type="predicted"/>
<dbReference type="InterPro" id="IPR027417">
    <property type="entry name" value="P-loop_NTPase"/>
</dbReference>
<dbReference type="Pfam" id="PF01712">
    <property type="entry name" value="dNK"/>
    <property type="match status" value="1"/>
</dbReference>
<evidence type="ECO:0000259" key="1">
    <source>
        <dbReference type="Pfam" id="PF01712"/>
    </source>
</evidence>
<dbReference type="Gene3D" id="3.40.50.300">
    <property type="entry name" value="P-loop containing nucleotide triphosphate hydrolases"/>
    <property type="match status" value="1"/>
</dbReference>